<evidence type="ECO:0000313" key="14">
    <source>
        <dbReference type="Proteomes" id="UP001523550"/>
    </source>
</evidence>
<accession>A0ABT1G9J5</accession>
<feature type="domain" description="TRAM" evidence="10">
    <location>
        <begin position="365"/>
        <end position="428"/>
    </location>
</feature>
<evidence type="ECO:0000256" key="9">
    <source>
        <dbReference type="HAMAP-Rule" id="MF_01864"/>
    </source>
</evidence>
<feature type="binding site" evidence="9">
    <location>
        <position position="144"/>
    </location>
    <ligand>
        <name>[4Fe-4S] cluster</name>
        <dbReference type="ChEBI" id="CHEBI:49883"/>
        <label>2</label>
        <note>4Fe-4S-S-AdoMet</note>
    </ligand>
</feature>
<evidence type="ECO:0000256" key="7">
    <source>
        <dbReference type="ARBA" id="ARBA00023014"/>
    </source>
</evidence>
<dbReference type="InterPro" id="IPR005839">
    <property type="entry name" value="Methylthiotransferase"/>
</dbReference>
<dbReference type="PROSITE" id="PS50926">
    <property type="entry name" value="TRAM"/>
    <property type="match status" value="1"/>
</dbReference>
<dbReference type="InterPro" id="IPR007197">
    <property type="entry name" value="rSAM"/>
</dbReference>
<evidence type="ECO:0000313" key="13">
    <source>
        <dbReference type="EMBL" id="MCP1727921.1"/>
    </source>
</evidence>
<dbReference type="PANTHER" id="PTHR43020:SF2">
    <property type="entry name" value="MITOCHONDRIAL TRNA METHYLTHIOTRANSFERASE CDK5RAP1"/>
    <property type="match status" value="1"/>
</dbReference>
<keyword evidence="9" id="KW-0819">tRNA processing</keyword>
<evidence type="ECO:0000259" key="10">
    <source>
        <dbReference type="PROSITE" id="PS50926"/>
    </source>
</evidence>
<feature type="binding site" evidence="9">
    <location>
        <position position="151"/>
    </location>
    <ligand>
        <name>[4Fe-4S] cluster</name>
        <dbReference type="ChEBI" id="CHEBI:49883"/>
        <label>2</label>
        <note>4Fe-4S-S-AdoMet</note>
    </ligand>
</feature>
<comment type="cofactor">
    <cofactor evidence="9">
        <name>[4Fe-4S] cluster</name>
        <dbReference type="ChEBI" id="CHEBI:49883"/>
    </cofactor>
    <text evidence="9">Binds 2 [4Fe-4S] clusters. One cluster is coordinated with 3 cysteines and an exchangeable S-adenosyl-L-methionine.</text>
</comment>
<dbReference type="Pfam" id="PF00919">
    <property type="entry name" value="UPF0004"/>
    <property type="match status" value="1"/>
</dbReference>
<evidence type="ECO:0000256" key="5">
    <source>
        <dbReference type="ARBA" id="ARBA00022723"/>
    </source>
</evidence>
<proteinExistence type="inferred from homology"/>
<keyword evidence="14" id="KW-1185">Reference proteome</keyword>
<keyword evidence="2 9" id="KW-0004">4Fe-4S</keyword>
<evidence type="ECO:0000256" key="2">
    <source>
        <dbReference type="ARBA" id="ARBA00022485"/>
    </source>
</evidence>
<protein>
    <recommendedName>
        <fullName evidence="8 9">tRNA-2-methylthio-N(6)-dimethylallyladenosine synthase</fullName>
        <ecNumber evidence="8 9">2.8.4.3</ecNumber>
    </recommendedName>
    <alternativeName>
        <fullName evidence="9">(Dimethylallyl)adenosine tRNA methylthiotransferase MiaB</fullName>
    </alternativeName>
    <alternativeName>
        <fullName evidence="9">tRNA-i(6)A37 methylthiotransferase</fullName>
    </alternativeName>
</protein>
<sequence length="435" mass="48489">MNEYDSSKMVDVLVDAHGMTVTQDPREADVILLNTCSVREKAQEKVFSQLGRWKDLKQANENLVIGVGGCVASQEGEAIAQRASFVDMVFGPQTVHRLPAMVEEARATRQPVVDVSFPEIEKFDNLPEPRAEGPTAFVSIMEGCSKYCTFCVVPYTRGEEISRPFDDVIAETVQLAEQGVREITFLGQNVNAYQGPMADGATASLGLLIRFAAQIDGIERIRFTTSHPVEFTDDLIEAYRDVPELANYLHLPVQSGSDRILAAMKRGHMVLEYKQKIRKLREARPDISISSDFIIGFPGETEKDFNDTMKLIADIGFDQSFSFIYSRRPGTPAASFEDDVSLDEKKRRLALLQDRVNKQARAISESMVGTTQRVLVERPSKKDSNQMAGRCENMRWVNFDGPESLTGQFVDVVITEAMPNSLRGRLSDDAVKQAS</sequence>
<gene>
    <name evidence="9" type="primary">miaB</name>
    <name evidence="13" type="ORF">J2T60_001921</name>
</gene>
<dbReference type="Gene3D" id="3.80.30.20">
    <property type="entry name" value="tm_1862 like domain"/>
    <property type="match status" value="1"/>
</dbReference>
<evidence type="ECO:0000256" key="6">
    <source>
        <dbReference type="ARBA" id="ARBA00023004"/>
    </source>
</evidence>
<dbReference type="InterPro" id="IPR013848">
    <property type="entry name" value="Methylthiotransferase_N"/>
</dbReference>
<keyword evidence="3 9" id="KW-0808">Transferase</keyword>
<dbReference type="CDD" id="cd01335">
    <property type="entry name" value="Radical_SAM"/>
    <property type="match status" value="1"/>
</dbReference>
<dbReference type="InterPro" id="IPR006638">
    <property type="entry name" value="Elp3/MiaA/NifB-like_rSAM"/>
</dbReference>
<keyword evidence="7 9" id="KW-0411">Iron-sulfur</keyword>
<dbReference type="PANTHER" id="PTHR43020">
    <property type="entry name" value="CDK5 REGULATORY SUBUNIT-ASSOCIATED PROTEIN 1"/>
    <property type="match status" value="1"/>
</dbReference>
<evidence type="ECO:0000256" key="1">
    <source>
        <dbReference type="ARBA" id="ARBA00003234"/>
    </source>
</evidence>
<keyword evidence="5 9" id="KW-0479">Metal-binding</keyword>
<evidence type="ECO:0000256" key="8">
    <source>
        <dbReference type="ARBA" id="ARBA00033765"/>
    </source>
</evidence>
<dbReference type="NCBIfam" id="TIGR00089">
    <property type="entry name" value="MiaB/RimO family radical SAM methylthiotransferase"/>
    <property type="match status" value="1"/>
</dbReference>
<evidence type="ECO:0000256" key="4">
    <source>
        <dbReference type="ARBA" id="ARBA00022691"/>
    </source>
</evidence>
<comment type="catalytic activity">
    <reaction evidence="9">
        <text>N(6)-dimethylallyladenosine(37) in tRNA + (sulfur carrier)-SH + AH2 + 2 S-adenosyl-L-methionine = 2-methylsulfanyl-N(6)-dimethylallyladenosine(37) in tRNA + (sulfur carrier)-H + 5'-deoxyadenosine + L-methionine + A + S-adenosyl-L-homocysteine + 2 H(+)</text>
        <dbReference type="Rhea" id="RHEA:37067"/>
        <dbReference type="Rhea" id="RHEA-COMP:10375"/>
        <dbReference type="Rhea" id="RHEA-COMP:10376"/>
        <dbReference type="Rhea" id="RHEA-COMP:14737"/>
        <dbReference type="Rhea" id="RHEA-COMP:14739"/>
        <dbReference type="ChEBI" id="CHEBI:13193"/>
        <dbReference type="ChEBI" id="CHEBI:15378"/>
        <dbReference type="ChEBI" id="CHEBI:17319"/>
        <dbReference type="ChEBI" id="CHEBI:17499"/>
        <dbReference type="ChEBI" id="CHEBI:29917"/>
        <dbReference type="ChEBI" id="CHEBI:57844"/>
        <dbReference type="ChEBI" id="CHEBI:57856"/>
        <dbReference type="ChEBI" id="CHEBI:59789"/>
        <dbReference type="ChEBI" id="CHEBI:64428"/>
        <dbReference type="ChEBI" id="CHEBI:74415"/>
        <dbReference type="ChEBI" id="CHEBI:74417"/>
        <dbReference type="EC" id="2.8.4.3"/>
    </reaction>
</comment>
<comment type="subunit">
    <text evidence="9">Monomer.</text>
</comment>
<dbReference type="PROSITE" id="PS51449">
    <property type="entry name" value="MTTASE_N"/>
    <property type="match status" value="1"/>
</dbReference>
<comment type="caution">
    <text evidence="13">The sequence shown here is derived from an EMBL/GenBank/DDBJ whole genome shotgun (WGS) entry which is preliminary data.</text>
</comment>
<dbReference type="SFLD" id="SFLDS00029">
    <property type="entry name" value="Radical_SAM"/>
    <property type="match status" value="1"/>
</dbReference>
<comment type="subcellular location">
    <subcellularLocation>
        <location evidence="9">Cytoplasm</location>
    </subcellularLocation>
</comment>
<dbReference type="PROSITE" id="PS01278">
    <property type="entry name" value="MTTASE_RADICAL"/>
    <property type="match status" value="1"/>
</dbReference>
<comment type="function">
    <text evidence="1 9">Catalyzes the methylthiolation of N6-(dimethylallyl)adenosine (i(6)A), leading to the formation of 2-methylthio-N6-(dimethylallyl)adenosine (ms(2)i(6)A) at position 37 in tRNAs that read codons beginning with uridine.</text>
</comment>
<comment type="caution">
    <text evidence="9">Lacks conserved residue(s) required for the propagation of feature annotation.</text>
</comment>
<dbReference type="Pfam" id="PF01938">
    <property type="entry name" value="TRAM"/>
    <property type="match status" value="1"/>
</dbReference>
<dbReference type="SFLD" id="SFLDG01061">
    <property type="entry name" value="methylthiotransferase"/>
    <property type="match status" value="1"/>
</dbReference>
<reference evidence="13 14" key="1">
    <citation type="submission" date="2022-03" db="EMBL/GenBank/DDBJ databases">
        <title>Genomic Encyclopedia of Type Strains, Phase III (KMG-III): the genomes of soil and plant-associated and newly described type strains.</title>
        <authorList>
            <person name="Whitman W."/>
        </authorList>
    </citation>
    <scope>NUCLEOTIDE SEQUENCE [LARGE SCALE GENOMIC DNA]</scope>
    <source>
        <strain evidence="13 14">BSker1</strain>
    </source>
</reference>
<dbReference type="GO" id="GO:0035597">
    <property type="term" value="F:tRNA-2-methylthio-N(6)-dimethylallyladenosine(37) synthase activity"/>
    <property type="evidence" value="ECO:0007669"/>
    <property type="project" value="UniProtKB-EC"/>
</dbReference>
<feature type="binding site" evidence="9">
    <location>
        <position position="148"/>
    </location>
    <ligand>
        <name>[4Fe-4S] cluster</name>
        <dbReference type="ChEBI" id="CHEBI:49883"/>
        <label>2</label>
        <note>4Fe-4S-S-AdoMet</note>
    </ligand>
</feature>
<dbReference type="SUPFAM" id="SSF102114">
    <property type="entry name" value="Radical SAM enzymes"/>
    <property type="match status" value="1"/>
</dbReference>
<evidence type="ECO:0000259" key="12">
    <source>
        <dbReference type="PROSITE" id="PS51918"/>
    </source>
</evidence>
<dbReference type="InterPro" id="IPR023404">
    <property type="entry name" value="rSAM_horseshoe"/>
</dbReference>
<dbReference type="EMBL" id="JALJYF010000002">
    <property type="protein sequence ID" value="MCP1727921.1"/>
    <property type="molecule type" value="Genomic_DNA"/>
</dbReference>
<keyword evidence="4 9" id="KW-0949">S-adenosyl-L-methionine</keyword>
<dbReference type="Pfam" id="PF04055">
    <property type="entry name" value="Radical_SAM"/>
    <property type="match status" value="1"/>
</dbReference>
<dbReference type="HAMAP" id="MF_01864">
    <property type="entry name" value="tRNA_metthiotr_MiaB"/>
    <property type="match status" value="1"/>
</dbReference>
<dbReference type="InterPro" id="IPR002792">
    <property type="entry name" value="TRAM_dom"/>
</dbReference>
<dbReference type="InterPro" id="IPR038135">
    <property type="entry name" value="Methylthiotransferase_N_sf"/>
</dbReference>
<dbReference type="InterPro" id="IPR058240">
    <property type="entry name" value="rSAM_sf"/>
</dbReference>
<dbReference type="InterPro" id="IPR006463">
    <property type="entry name" value="MiaB_methiolase"/>
</dbReference>
<keyword evidence="6 9" id="KW-0408">Iron</keyword>
<dbReference type="InterPro" id="IPR020612">
    <property type="entry name" value="Methylthiotransferase_CS"/>
</dbReference>
<dbReference type="PROSITE" id="PS51918">
    <property type="entry name" value="RADICAL_SAM"/>
    <property type="match status" value="1"/>
</dbReference>
<evidence type="ECO:0000259" key="11">
    <source>
        <dbReference type="PROSITE" id="PS51449"/>
    </source>
</evidence>
<dbReference type="SFLD" id="SFLDG01082">
    <property type="entry name" value="B12-binding_domain_containing"/>
    <property type="match status" value="1"/>
</dbReference>
<dbReference type="SMART" id="SM00729">
    <property type="entry name" value="Elp3"/>
    <property type="match status" value="1"/>
</dbReference>
<dbReference type="Gene3D" id="3.40.50.12160">
    <property type="entry name" value="Methylthiotransferase, N-terminal domain"/>
    <property type="match status" value="1"/>
</dbReference>
<dbReference type="NCBIfam" id="TIGR01574">
    <property type="entry name" value="miaB-methiolase"/>
    <property type="match status" value="1"/>
</dbReference>
<feature type="domain" description="MTTase N-terminal" evidence="11">
    <location>
        <begin position="1"/>
        <end position="107"/>
    </location>
</feature>
<feature type="domain" description="Radical SAM core" evidence="12">
    <location>
        <begin position="130"/>
        <end position="362"/>
    </location>
</feature>
<keyword evidence="9" id="KW-0963">Cytoplasm</keyword>
<name>A0ABT1G9J5_9GAMM</name>
<dbReference type="Proteomes" id="UP001523550">
    <property type="component" value="Unassembled WGS sequence"/>
</dbReference>
<evidence type="ECO:0000256" key="3">
    <source>
        <dbReference type="ARBA" id="ARBA00022679"/>
    </source>
</evidence>
<comment type="similarity">
    <text evidence="9">Belongs to the methylthiotransferase family. MiaB subfamily.</text>
</comment>
<organism evidence="13 14">
    <name type="scientific">Natronospira proteinivora</name>
    <dbReference type="NCBI Taxonomy" id="1807133"/>
    <lineage>
        <taxon>Bacteria</taxon>
        <taxon>Pseudomonadati</taxon>
        <taxon>Pseudomonadota</taxon>
        <taxon>Gammaproteobacteria</taxon>
        <taxon>Natronospirales</taxon>
        <taxon>Natronospiraceae</taxon>
        <taxon>Natronospira</taxon>
    </lineage>
</organism>
<dbReference type="EC" id="2.8.4.3" evidence="8 9"/>